<dbReference type="InterPro" id="IPR002401">
    <property type="entry name" value="Cyt_P450_E_grp-I"/>
</dbReference>
<feature type="transmembrane region" description="Helical" evidence="16">
    <location>
        <begin position="6"/>
        <end position="26"/>
    </location>
</feature>
<dbReference type="PANTHER" id="PTHR24286">
    <property type="entry name" value="CYTOCHROME P450 26"/>
    <property type="match status" value="1"/>
</dbReference>
<reference evidence="18" key="1">
    <citation type="journal article" date="2017" name="Plant J.">
        <title>The pomegranate (Punica granatum L.) genome and the genomics of punicalagin biosynthesis.</title>
        <authorList>
            <person name="Qin G."/>
            <person name="Xu C."/>
            <person name="Ming R."/>
            <person name="Tang H."/>
            <person name="Guyot R."/>
            <person name="Kramer E.M."/>
            <person name="Hu Y."/>
            <person name="Yi X."/>
            <person name="Qi Y."/>
            <person name="Xu X."/>
            <person name="Gao Z."/>
            <person name="Pan H."/>
            <person name="Jian J."/>
            <person name="Tian Y."/>
            <person name="Yue Z."/>
            <person name="Xu Y."/>
        </authorList>
    </citation>
    <scope>NUCLEOTIDE SEQUENCE [LARGE SCALE GENOMIC DNA]</scope>
    <source>
        <strain evidence="18">cv. Dabenzi</strain>
    </source>
</reference>
<comment type="subcellular location">
    <subcellularLocation>
        <location evidence="1">Membrane</location>
        <topology evidence="1">Single-pass membrane protein</topology>
    </subcellularLocation>
</comment>
<evidence type="ECO:0000256" key="2">
    <source>
        <dbReference type="ARBA" id="ARBA00004972"/>
    </source>
</evidence>
<dbReference type="GO" id="GO:0016705">
    <property type="term" value="F:oxidoreductase activity, acting on paired donors, with incorporation or reduction of molecular oxygen"/>
    <property type="evidence" value="ECO:0007669"/>
    <property type="project" value="InterPro"/>
</dbReference>
<evidence type="ECO:0000313" key="17">
    <source>
        <dbReference type="EMBL" id="OWM71487.1"/>
    </source>
</evidence>
<dbReference type="PRINTS" id="PR00463">
    <property type="entry name" value="EP450I"/>
</dbReference>
<evidence type="ECO:0000256" key="9">
    <source>
        <dbReference type="ARBA" id="ARBA00037910"/>
    </source>
</evidence>
<dbReference type="PRINTS" id="PR00385">
    <property type="entry name" value="P450"/>
</dbReference>
<evidence type="ECO:0000313" key="20">
    <source>
        <dbReference type="RefSeq" id="XP_031383304.1"/>
    </source>
</evidence>
<evidence type="ECO:0000256" key="6">
    <source>
        <dbReference type="ARBA" id="ARBA00022989"/>
    </source>
</evidence>
<evidence type="ECO:0000256" key="7">
    <source>
        <dbReference type="ARBA" id="ARBA00023004"/>
    </source>
</evidence>
<evidence type="ECO:0000256" key="11">
    <source>
        <dbReference type="ARBA" id="ARBA00060577"/>
    </source>
</evidence>
<dbReference type="Gene3D" id="1.10.630.10">
    <property type="entry name" value="Cytochrome P450"/>
    <property type="match status" value="1"/>
</dbReference>
<comment type="similarity">
    <text evidence="3 15">Belongs to the cytochrome P450 family.</text>
</comment>
<reference evidence="19" key="3">
    <citation type="journal article" date="2020" name="Plant Biotechnol. J.">
        <title>The pomegranate (Punica granatum L.) draft genome dissects genetic divergence between soft- and hard-seeded cultivars.</title>
        <authorList>
            <person name="Luo X."/>
            <person name="Li H."/>
            <person name="Wu Z."/>
            <person name="Yao W."/>
            <person name="Zhao P."/>
            <person name="Cao D."/>
            <person name="Yu H."/>
            <person name="Li K."/>
            <person name="Poudel K."/>
            <person name="Zhao D."/>
            <person name="Zhang F."/>
            <person name="Xia X."/>
            <person name="Chen L."/>
            <person name="Wang Q."/>
            <person name="Jing D."/>
            <person name="Cao S."/>
        </authorList>
    </citation>
    <scope>NUCLEOTIDE SEQUENCE [LARGE SCALE GENOMIC DNA]</scope>
</reference>
<evidence type="ECO:0000256" key="12">
    <source>
        <dbReference type="ARBA" id="ARBA00067336"/>
    </source>
</evidence>
<dbReference type="EMBL" id="MTKT01004399">
    <property type="protein sequence ID" value="OWM71487.1"/>
    <property type="molecule type" value="Genomic_DNA"/>
</dbReference>
<dbReference type="RefSeq" id="XP_031383304.1">
    <property type="nucleotide sequence ID" value="XM_031527444.1"/>
</dbReference>
<evidence type="ECO:0000256" key="1">
    <source>
        <dbReference type="ARBA" id="ARBA00004167"/>
    </source>
</evidence>
<dbReference type="PANTHER" id="PTHR24286:SF159">
    <property type="entry name" value="CYTOCHROME P450, FAMILY 724, SUBFAMILY A, POLYPEPTIDE 1"/>
    <property type="match status" value="1"/>
</dbReference>
<evidence type="ECO:0000256" key="16">
    <source>
        <dbReference type="SAM" id="Phobius"/>
    </source>
</evidence>
<dbReference type="InterPro" id="IPR017972">
    <property type="entry name" value="Cyt_P450_CS"/>
</dbReference>
<comment type="catalytic activity">
    <reaction evidence="10">
        <text>campesterol + reduced [NADPH--hemoprotein reductase] + O2 = (22S)-22-hydroxycampesterol + oxidized [NADPH--hemoprotein reductase] + H2O + H(+)</text>
        <dbReference type="Rhea" id="RHEA:69835"/>
        <dbReference type="Rhea" id="RHEA-COMP:11964"/>
        <dbReference type="Rhea" id="RHEA-COMP:11965"/>
        <dbReference type="ChEBI" id="CHEBI:15377"/>
        <dbReference type="ChEBI" id="CHEBI:15378"/>
        <dbReference type="ChEBI" id="CHEBI:15379"/>
        <dbReference type="ChEBI" id="CHEBI:28623"/>
        <dbReference type="ChEBI" id="CHEBI:57618"/>
        <dbReference type="ChEBI" id="CHEBI:58210"/>
        <dbReference type="ChEBI" id="CHEBI:72331"/>
    </reaction>
    <physiologicalReaction direction="left-to-right" evidence="10">
        <dbReference type="Rhea" id="RHEA:69836"/>
    </physiologicalReaction>
</comment>
<comment type="pathway">
    <text evidence="9">Plant hormone biosynthesis; brassinosteroid biosynthesis.</text>
</comment>
<dbReference type="GO" id="GO:0016020">
    <property type="term" value="C:membrane"/>
    <property type="evidence" value="ECO:0007669"/>
    <property type="project" value="UniProtKB-SubCell"/>
</dbReference>
<keyword evidence="5 14" id="KW-0479">Metal-binding</keyword>
<comment type="pathway">
    <text evidence="11">Steroid biosynthesis.</text>
</comment>
<reference evidence="20" key="4">
    <citation type="submission" date="2025-04" db="UniProtKB">
        <authorList>
            <consortium name="RefSeq"/>
        </authorList>
    </citation>
    <scope>IDENTIFICATION</scope>
    <source>
        <tissue evidence="20">Leaf</tissue>
    </source>
</reference>
<gene>
    <name evidence="20" type="primary">LOC116197335</name>
    <name evidence="17" type="ORF">CDL15_Pgr005674</name>
</gene>
<dbReference type="PROSITE" id="PS00086">
    <property type="entry name" value="CYTOCHROME_P450"/>
    <property type="match status" value="1"/>
</dbReference>
<keyword evidence="15" id="KW-0560">Oxidoreductase</keyword>
<dbReference type="GO" id="GO:0016132">
    <property type="term" value="P:brassinosteroid biosynthetic process"/>
    <property type="evidence" value="ECO:0007669"/>
    <property type="project" value="TreeGrafter"/>
</dbReference>
<dbReference type="GO" id="GO:0020037">
    <property type="term" value="F:heme binding"/>
    <property type="evidence" value="ECO:0007669"/>
    <property type="project" value="InterPro"/>
</dbReference>
<keyword evidence="7 14" id="KW-0408">Iron</keyword>
<dbReference type="InterPro" id="IPR036396">
    <property type="entry name" value="Cyt_P450_sf"/>
</dbReference>
<dbReference type="GO" id="GO:0005506">
    <property type="term" value="F:iron ion binding"/>
    <property type="evidence" value="ECO:0007669"/>
    <property type="project" value="InterPro"/>
</dbReference>
<dbReference type="SUPFAM" id="SSF48264">
    <property type="entry name" value="Cytochrome P450"/>
    <property type="match status" value="1"/>
</dbReference>
<dbReference type="InterPro" id="IPR001128">
    <property type="entry name" value="Cyt_P450"/>
</dbReference>
<dbReference type="Proteomes" id="UP000515151">
    <property type="component" value="Chromosome 2"/>
</dbReference>
<comment type="pathway">
    <text evidence="2">Hormone biosynthesis.</text>
</comment>
<keyword evidence="15" id="KW-0503">Monooxygenase</keyword>
<keyword evidence="8 16" id="KW-0472">Membrane</keyword>
<feature type="binding site" description="axial binding residue" evidence="14">
    <location>
        <position position="444"/>
    </location>
    <ligand>
        <name>heme</name>
        <dbReference type="ChEBI" id="CHEBI:30413"/>
    </ligand>
    <ligandPart>
        <name>Fe</name>
        <dbReference type="ChEBI" id="CHEBI:18248"/>
    </ligandPart>
</feature>
<dbReference type="OrthoDB" id="3945418at2759"/>
<evidence type="ECO:0000256" key="14">
    <source>
        <dbReference type="PIRSR" id="PIRSR602401-1"/>
    </source>
</evidence>
<keyword evidence="6 16" id="KW-1133">Transmembrane helix</keyword>
<evidence type="ECO:0000313" key="19">
    <source>
        <dbReference type="Proteomes" id="UP000515151"/>
    </source>
</evidence>
<keyword evidence="4 16" id="KW-0812">Transmembrane</keyword>
<organism evidence="17 18">
    <name type="scientific">Punica granatum</name>
    <name type="common">Pomegranate</name>
    <dbReference type="NCBI Taxonomy" id="22663"/>
    <lineage>
        <taxon>Eukaryota</taxon>
        <taxon>Viridiplantae</taxon>
        <taxon>Streptophyta</taxon>
        <taxon>Embryophyta</taxon>
        <taxon>Tracheophyta</taxon>
        <taxon>Spermatophyta</taxon>
        <taxon>Magnoliopsida</taxon>
        <taxon>eudicotyledons</taxon>
        <taxon>Gunneridae</taxon>
        <taxon>Pentapetalae</taxon>
        <taxon>rosids</taxon>
        <taxon>malvids</taxon>
        <taxon>Myrtales</taxon>
        <taxon>Lythraceae</taxon>
        <taxon>Punica</taxon>
    </lineage>
</organism>
<proteinExistence type="inferred from homology"/>
<dbReference type="CDD" id="cd11043">
    <property type="entry name" value="CYP90-like"/>
    <property type="match status" value="1"/>
</dbReference>
<evidence type="ECO:0000256" key="8">
    <source>
        <dbReference type="ARBA" id="ARBA00023136"/>
    </source>
</evidence>
<accession>A0A218WF83</accession>
<evidence type="ECO:0000256" key="3">
    <source>
        <dbReference type="ARBA" id="ARBA00010617"/>
    </source>
</evidence>
<reference evidence="17" key="2">
    <citation type="submission" date="2017-06" db="EMBL/GenBank/DDBJ databases">
        <title>The pomegranate genome and the genomics of punicalagin biosynthesis.</title>
        <authorList>
            <person name="Xu C."/>
        </authorList>
    </citation>
    <scope>NUCLEOTIDE SEQUENCE [LARGE SCALE GENOMIC DNA]</scope>
    <source>
        <tissue evidence="17">Fresh leaf</tissue>
    </source>
</reference>
<dbReference type="GO" id="GO:0010268">
    <property type="term" value="P:brassinosteroid homeostasis"/>
    <property type="evidence" value="ECO:0007669"/>
    <property type="project" value="TreeGrafter"/>
</dbReference>
<evidence type="ECO:0000256" key="13">
    <source>
        <dbReference type="ARBA" id="ARBA00077474"/>
    </source>
</evidence>
<dbReference type="GO" id="GO:0016125">
    <property type="term" value="P:sterol metabolic process"/>
    <property type="evidence" value="ECO:0007669"/>
    <property type="project" value="TreeGrafter"/>
</dbReference>
<evidence type="ECO:0000256" key="10">
    <source>
        <dbReference type="ARBA" id="ARBA00052777"/>
    </source>
</evidence>
<dbReference type="GeneID" id="116197335"/>
<keyword evidence="14 15" id="KW-0349">Heme</keyword>
<comment type="cofactor">
    <cofactor evidence="14">
        <name>heme</name>
        <dbReference type="ChEBI" id="CHEBI:30413"/>
    </cofactor>
</comment>
<sequence length="499" mass="56431">MALEIFTVFLGLCLASAFLLIFRSFYSSKRRGEATTVVVSKLPKGSRGWPLIGETLSLLSPHRSNSPGTFLLEHCSWYGKIFKSHLFGSPAIVSCDLEFNVSILQNEEKLFQASYPKAMHGILGKHSLLLVSGEQHKKLRNVAVSFISASKATADFHRCLEELCTAMMESWKGRKEVSFHKEAKEFTMSLMVKTLLSIKPGDVIGSRILEDFLTYMKGFVSLPLYFPGSPYAMAVKARARLSSTVKEIMKERKNKCISSSGDDQNRISDDHSEGVGDFLDVIMGKEGSRWGLSDEEQVSIVLDILLGGYETTATLMSLLVYFLAQYPIALQTLKEEHQAIRRSKQDGEPLNWEDYNQMQFTYNVICETLRYGNVVKFVHRKAIRDIEYKGLCIPAGWNVLPMFTATHLDPDLHTNPTEFDPWRWSKDKGTHKKVTPFGGGARLCPGYGLAQVELAFFLHHLVLNYRWKIKGDEMPLAYPYVEFKRGLLLKIEPINNSIN</sequence>
<protein>
    <recommendedName>
        <fullName evidence="12">Cytochrome P450 724B1</fullName>
    </recommendedName>
    <alternativeName>
        <fullName evidence="13">(22S)-22-hydroxycampesterol synthase</fullName>
    </alternativeName>
</protein>
<evidence type="ECO:0000256" key="15">
    <source>
        <dbReference type="RuleBase" id="RU000461"/>
    </source>
</evidence>
<dbReference type="Proteomes" id="UP000197138">
    <property type="component" value="Unassembled WGS sequence"/>
</dbReference>
<evidence type="ECO:0000256" key="5">
    <source>
        <dbReference type="ARBA" id="ARBA00022723"/>
    </source>
</evidence>
<evidence type="ECO:0000256" key="4">
    <source>
        <dbReference type="ARBA" id="ARBA00022692"/>
    </source>
</evidence>
<dbReference type="AlphaFoldDB" id="A0A218WF83"/>
<dbReference type="FunFam" id="1.10.630.10:FF:000057">
    <property type="entry name" value="Cytochrome P450 724B1"/>
    <property type="match status" value="1"/>
</dbReference>
<name>A0A218WF83_PUNGR</name>
<evidence type="ECO:0000313" key="18">
    <source>
        <dbReference type="Proteomes" id="UP000197138"/>
    </source>
</evidence>
<dbReference type="GO" id="GO:0004497">
    <property type="term" value="F:monooxygenase activity"/>
    <property type="evidence" value="ECO:0007669"/>
    <property type="project" value="UniProtKB-KW"/>
</dbReference>
<dbReference type="Pfam" id="PF00067">
    <property type="entry name" value="p450"/>
    <property type="match status" value="1"/>
</dbReference>
<keyword evidence="19" id="KW-1185">Reference proteome</keyword>